<name>A0A0U3IDY6_9GAMM</name>
<feature type="transmembrane region" description="Helical" evidence="1">
    <location>
        <begin position="21"/>
        <end position="40"/>
    </location>
</feature>
<evidence type="ECO:0000256" key="1">
    <source>
        <dbReference type="SAM" id="Phobius"/>
    </source>
</evidence>
<keyword evidence="1" id="KW-0812">Transmembrane</keyword>
<keyword evidence="1" id="KW-1133">Transmembrane helix</keyword>
<dbReference type="RefSeq" id="WP_058798230.1">
    <property type="nucleotide sequence ID" value="NZ_CP013612.1"/>
</dbReference>
<keyword evidence="1" id="KW-0472">Membrane</keyword>
<sequence>MTFWQIMVELLKQVKQLRVKLLLLLVIVFVALVAIVPFVISSLNERNDLNSHIDLIKKIACEIIYYEEALTMSSRMYTFTGDEKWSQRYLNIANTLDKTLL</sequence>
<dbReference type="Proteomes" id="UP000069015">
    <property type="component" value="Chromosome 2"/>
</dbReference>
<evidence type="ECO:0000313" key="3">
    <source>
        <dbReference type="Proteomes" id="UP000069015"/>
    </source>
</evidence>
<evidence type="ECO:0000313" key="2">
    <source>
        <dbReference type="EMBL" id="ALU45335.1"/>
    </source>
</evidence>
<proteinExistence type="predicted"/>
<gene>
    <name evidence="2" type="ORF">AT705_20495</name>
</gene>
<dbReference type="AlphaFoldDB" id="A0A0U3IDY6"/>
<dbReference type="KEGG" id="prr:AT705_20495"/>
<protein>
    <submittedName>
        <fullName evidence="2">Uncharacterized protein</fullName>
    </submittedName>
</protein>
<dbReference type="EMBL" id="CP013612">
    <property type="protein sequence ID" value="ALU45335.1"/>
    <property type="molecule type" value="Genomic_DNA"/>
</dbReference>
<reference evidence="2 3" key="1">
    <citation type="submission" date="2015-12" db="EMBL/GenBank/DDBJ databases">
        <title>Complete genome sequence of Pseudoalteromonas rubra SCSIO 6842, harboring a conjugative plasmid.</title>
        <authorList>
            <person name="Li B."/>
            <person name="Wang X."/>
        </authorList>
    </citation>
    <scope>NUCLEOTIDE SEQUENCE [LARGE SCALE GENOMIC DNA]</scope>
    <source>
        <strain evidence="2 3">SCSIO 6842</strain>
    </source>
</reference>
<accession>A0A0U3IDY6</accession>
<organism evidence="2 3">
    <name type="scientific">Pseudoalteromonas rubra</name>
    <dbReference type="NCBI Taxonomy" id="43658"/>
    <lineage>
        <taxon>Bacteria</taxon>
        <taxon>Pseudomonadati</taxon>
        <taxon>Pseudomonadota</taxon>
        <taxon>Gammaproteobacteria</taxon>
        <taxon>Alteromonadales</taxon>
        <taxon>Pseudoalteromonadaceae</taxon>
        <taxon>Pseudoalteromonas</taxon>
    </lineage>
</organism>